<proteinExistence type="predicted"/>
<evidence type="ECO:0000256" key="1">
    <source>
        <dbReference type="PROSITE-ProRule" id="PRU00076"/>
    </source>
</evidence>
<dbReference type="InterPro" id="IPR057086">
    <property type="entry name" value="GBD_Irg-7_N"/>
</dbReference>
<feature type="compositionally biased region" description="Basic and acidic residues" evidence="2">
    <location>
        <begin position="22"/>
        <end position="37"/>
    </location>
</feature>
<accession>A0AAN8FCP9</accession>
<evidence type="ECO:0000256" key="2">
    <source>
        <dbReference type="SAM" id="MobiDB-lite"/>
    </source>
</evidence>
<dbReference type="PROSITE" id="PS50026">
    <property type="entry name" value="EGF_3"/>
    <property type="match status" value="1"/>
</dbReference>
<keyword evidence="1" id="KW-1015">Disulfide bond</keyword>
<keyword evidence="5" id="KW-1185">Reference proteome</keyword>
<organism evidence="4 5">
    <name type="scientific">Trichostrongylus colubriformis</name>
    <name type="common">Black scour worm</name>
    <dbReference type="NCBI Taxonomy" id="6319"/>
    <lineage>
        <taxon>Eukaryota</taxon>
        <taxon>Metazoa</taxon>
        <taxon>Ecdysozoa</taxon>
        <taxon>Nematoda</taxon>
        <taxon>Chromadorea</taxon>
        <taxon>Rhabditida</taxon>
        <taxon>Rhabditina</taxon>
        <taxon>Rhabditomorpha</taxon>
        <taxon>Strongyloidea</taxon>
        <taxon>Trichostrongylidae</taxon>
        <taxon>Trichostrongylus</taxon>
    </lineage>
</organism>
<dbReference type="EMBL" id="WIXE01010877">
    <property type="protein sequence ID" value="KAK5977241.1"/>
    <property type="molecule type" value="Genomic_DNA"/>
</dbReference>
<dbReference type="PANTHER" id="PTHR47324">
    <property type="entry name" value="PROTEIN IRG-7-RELATED"/>
    <property type="match status" value="1"/>
</dbReference>
<dbReference type="InterPro" id="IPR000742">
    <property type="entry name" value="EGF"/>
</dbReference>
<dbReference type="PROSITE" id="PS00022">
    <property type="entry name" value="EGF_1"/>
    <property type="match status" value="1"/>
</dbReference>
<sequence>MQYIRVSVLKSWNSQQPMREIVRDDKGTSRRAEDTRSSRSKRSVGSGFISPSKNCNIPGYTGEFCEFPICIETNQNVPDVPQADGLGAPIDAAVLANCTQQYVVLVDETMYSITFFLGTDEPINPTFDLQGEDVASSRLLKEGKEVEVAKTQKVPKSFFEHISLNMFAGTIYFPDEIVEQSPEEYGGRFNLLPPGQYVVRPSADLATTYCQLSMRARTEMTLQGGFVLGRDYDVERSDYPNSRYTYYQQSAPVVVHVNRNRSPGSLNAISFVGENNVSLTKSQRNAKQFSLLSTVVADITWVEGISFQGYNFRRILPFDCIVDPSPTPVPTTPPAPTVPTRCQNGGVLINNLDSTAYCYCVGLFTGENCATRLCANGGE</sequence>
<evidence type="ECO:0000313" key="5">
    <source>
        <dbReference type="Proteomes" id="UP001331761"/>
    </source>
</evidence>
<dbReference type="AlphaFoldDB" id="A0AAN8FCP9"/>
<name>A0AAN8FCP9_TRICO</name>
<comment type="caution">
    <text evidence="4">The sequence shown here is derived from an EMBL/GenBank/DDBJ whole genome shotgun (WGS) entry which is preliminary data.</text>
</comment>
<feature type="region of interest" description="Disordered" evidence="2">
    <location>
        <begin position="22"/>
        <end position="46"/>
    </location>
</feature>
<comment type="caution">
    <text evidence="1">Lacks conserved residue(s) required for the propagation of feature annotation.</text>
</comment>
<gene>
    <name evidence="4" type="ORF">GCK32_002751</name>
</gene>
<feature type="non-terminal residue" evidence="4">
    <location>
        <position position="379"/>
    </location>
</feature>
<dbReference type="SMART" id="SM00604">
    <property type="entry name" value="MD"/>
    <property type="match status" value="1"/>
</dbReference>
<protein>
    <recommendedName>
        <fullName evidence="3">EGF-like domain-containing protein</fullName>
    </recommendedName>
</protein>
<dbReference type="InterPro" id="IPR053295">
    <property type="entry name" value="Innate_immunity_reg"/>
</dbReference>
<feature type="domain" description="EGF-like" evidence="3">
    <location>
        <begin position="333"/>
        <end position="370"/>
    </location>
</feature>
<evidence type="ECO:0000313" key="4">
    <source>
        <dbReference type="EMBL" id="KAK5977241.1"/>
    </source>
</evidence>
<dbReference type="InterPro" id="IPR006582">
    <property type="entry name" value="MD_domain"/>
</dbReference>
<evidence type="ECO:0000259" key="3">
    <source>
        <dbReference type="PROSITE" id="PS50026"/>
    </source>
</evidence>
<dbReference type="Pfam" id="PF23623">
    <property type="entry name" value="GBD_IRG7_N"/>
    <property type="match status" value="2"/>
</dbReference>
<keyword evidence="1" id="KW-0245">EGF-like domain</keyword>
<feature type="disulfide bond" evidence="1">
    <location>
        <begin position="360"/>
        <end position="369"/>
    </location>
</feature>
<dbReference type="PANTHER" id="PTHR47324:SF1">
    <property type="entry name" value="EGF-LIKE DOMAIN-CONTAINING PROTEIN-RELATED"/>
    <property type="match status" value="1"/>
</dbReference>
<dbReference type="Proteomes" id="UP001331761">
    <property type="component" value="Unassembled WGS sequence"/>
</dbReference>
<reference evidence="4 5" key="1">
    <citation type="submission" date="2019-10" db="EMBL/GenBank/DDBJ databases">
        <title>Assembly and Annotation for the nematode Trichostrongylus colubriformis.</title>
        <authorList>
            <person name="Martin J."/>
        </authorList>
    </citation>
    <scope>NUCLEOTIDE SEQUENCE [LARGE SCALE GENOMIC DNA]</scope>
    <source>
        <strain evidence="4">G859</strain>
        <tissue evidence="4">Whole worm</tissue>
    </source>
</reference>